<reference evidence="1 2" key="1">
    <citation type="submission" date="2019-01" db="EMBL/GenBank/DDBJ databases">
        <title>Draft Genome and Complete Hox-Cluster Characterization of the Sterlet Sturgeon (Acipenser ruthenus).</title>
        <authorList>
            <person name="Wei Q."/>
        </authorList>
    </citation>
    <scope>NUCLEOTIDE SEQUENCE [LARGE SCALE GENOMIC DNA]</scope>
    <source>
        <strain evidence="1">WHYD16114868_AA</strain>
        <tissue evidence="1">Blood</tissue>
    </source>
</reference>
<comment type="caution">
    <text evidence="1">The sequence shown here is derived from an EMBL/GenBank/DDBJ whole genome shotgun (WGS) entry which is preliminary data.</text>
</comment>
<dbReference type="EMBL" id="SCEB01214540">
    <property type="protein sequence ID" value="RXM34764.1"/>
    <property type="molecule type" value="Genomic_DNA"/>
</dbReference>
<name>A0A444UHY8_ACIRT</name>
<evidence type="ECO:0000313" key="2">
    <source>
        <dbReference type="Proteomes" id="UP000289886"/>
    </source>
</evidence>
<dbReference type="AlphaFoldDB" id="A0A444UHY8"/>
<organism evidence="1 2">
    <name type="scientific">Acipenser ruthenus</name>
    <name type="common">Sterlet sturgeon</name>
    <dbReference type="NCBI Taxonomy" id="7906"/>
    <lineage>
        <taxon>Eukaryota</taxon>
        <taxon>Metazoa</taxon>
        <taxon>Chordata</taxon>
        <taxon>Craniata</taxon>
        <taxon>Vertebrata</taxon>
        <taxon>Euteleostomi</taxon>
        <taxon>Actinopterygii</taxon>
        <taxon>Chondrostei</taxon>
        <taxon>Acipenseriformes</taxon>
        <taxon>Acipenseridae</taxon>
        <taxon>Acipenser</taxon>
    </lineage>
</organism>
<evidence type="ECO:0000313" key="1">
    <source>
        <dbReference type="EMBL" id="RXM34764.1"/>
    </source>
</evidence>
<accession>A0A444UHY8</accession>
<keyword evidence="2" id="KW-1185">Reference proteome</keyword>
<gene>
    <name evidence="1" type="ORF">EOD39_4541</name>
</gene>
<sequence>MLQEARGLQVQTGGIVLPSYLNRLRFAEVNHRLKKGNPEQQNAAIAVNGTIARRLRHGNSIEFAERDAFITMPCIGLYN</sequence>
<protein>
    <submittedName>
        <fullName evidence="1">Uncharacterized protein</fullName>
    </submittedName>
</protein>
<proteinExistence type="predicted"/>
<dbReference type="Proteomes" id="UP000289886">
    <property type="component" value="Unassembled WGS sequence"/>
</dbReference>